<dbReference type="Proteomes" id="UP001318401">
    <property type="component" value="Unassembled WGS sequence"/>
</dbReference>
<evidence type="ECO:0000313" key="3">
    <source>
        <dbReference type="Proteomes" id="UP001318401"/>
    </source>
</evidence>
<organism evidence="2 3">
    <name type="scientific">Vreelandella venusta</name>
    <dbReference type="NCBI Taxonomy" id="44935"/>
    <lineage>
        <taxon>Bacteria</taxon>
        <taxon>Pseudomonadati</taxon>
        <taxon>Pseudomonadota</taxon>
        <taxon>Gammaproteobacteria</taxon>
        <taxon>Oceanospirillales</taxon>
        <taxon>Halomonadaceae</taxon>
        <taxon>Vreelandella</taxon>
    </lineage>
</organism>
<dbReference type="Pfam" id="PF26078">
    <property type="entry name" value="Baseplate_J_M"/>
    <property type="match status" value="1"/>
</dbReference>
<proteinExistence type="predicted"/>
<dbReference type="PANTHER" id="PTHR35862:SF1">
    <property type="entry name" value="FELS-2 PROPHAGE PROTEIN"/>
    <property type="match status" value="1"/>
</dbReference>
<keyword evidence="3" id="KW-1185">Reference proteome</keyword>
<dbReference type="PANTHER" id="PTHR35862">
    <property type="entry name" value="FELS-2 PROPHAGE PROTEIN"/>
    <property type="match status" value="1"/>
</dbReference>
<gene>
    <name evidence="2" type="ORF">DDR56_03570</name>
</gene>
<dbReference type="PIRSF" id="PIRSF020481">
    <property type="entry name" value="BAP"/>
    <property type="match status" value="1"/>
</dbReference>
<dbReference type="InterPro" id="IPR058531">
    <property type="entry name" value="Baseplate_J_M"/>
</dbReference>
<name>A0ABX2B6F0_9GAMM</name>
<protein>
    <submittedName>
        <fullName evidence="2">Baseplate assembly protein</fullName>
    </submittedName>
</protein>
<feature type="domain" description="Baseplate J-like central" evidence="1">
    <location>
        <begin position="138"/>
        <end position="207"/>
    </location>
</feature>
<dbReference type="RefSeq" id="WP_125746431.1">
    <property type="nucleotide sequence ID" value="NZ_CP034367.1"/>
</dbReference>
<sequence>MNAAIDLSRLPAPDIIEALDFEALLAERKQRLLDLHPADERPALAELLALESEPLVKLLQENAYRELLLRQRINDAARAVMVAFATGADLDQLGANLNVERRLLDPGDDDALPPIPPTWESDLEYRERIQLAFEGLSVAGPIGAYVYQAKAAHPDVLDVAVESPEPVDVIVTVLSRKHNGQPTDAVLNAVRQQLEQRRPLTDRVTVQGPTLITFTLSAVLTLSDGPDPAIVRQKATQQLETYLADRHRLGAWVTRSGVHAALTLEGVERITLNGFDDILAEPSQAPLCTGISLSTEVMGAD</sequence>
<comment type="caution">
    <text evidence="2">The sequence shown here is derived from an EMBL/GenBank/DDBJ whole genome shotgun (WGS) entry which is preliminary data.</text>
</comment>
<accession>A0ABX2B6F0</accession>
<evidence type="ECO:0000313" key="2">
    <source>
        <dbReference type="EMBL" id="NPT29663.1"/>
    </source>
</evidence>
<dbReference type="EMBL" id="QDKN01000001">
    <property type="protein sequence ID" value="NPT29663.1"/>
    <property type="molecule type" value="Genomic_DNA"/>
</dbReference>
<reference evidence="2 3" key="1">
    <citation type="submission" date="2018-04" db="EMBL/GenBank/DDBJ databases">
        <authorList>
            <person name="Li G."/>
            <person name="Du W."/>
            <person name="Bai Y."/>
        </authorList>
    </citation>
    <scope>NUCLEOTIDE SEQUENCE [LARGE SCALE GENOMIC DNA]</scope>
    <source>
        <strain evidence="2 3">YYYZ-3</strain>
    </source>
</reference>
<dbReference type="InterPro" id="IPR052726">
    <property type="entry name" value="Phage_Baseplate_Hub"/>
</dbReference>
<evidence type="ECO:0000259" key="1">
    <source>
        <dbReference type="Pfam" id="PF26078"/>
    </source>
</evidence>
<dbReference type="InterPro" id="IPR014507">
    <property type="entry name" value="Baseplate_assembly_J_pred"/>
</dbReference>